<protein>
    <submittedName>
        <fullName evidence="1">Conjugal transfer protein</fullName>
    </submittedName>
</protein>
<dbReference type="AlphaFoldDB" id="A0A9X3N1M4"/>
<evidence type="ECO:0000313" key="2">
    <source>
        <dbReference type="Proteomes" id="UP001149140"/>
    </source>
</evidence>
<sequence>MARDRLLIRSYRRVFEVDRRIYRIDRWALPVPGGIPLRAVGYFAATVVLTVLLSVLPATGELIGAISAPLRYVIIPLAVAVLGSQAAPDGRAAHRFAAEWVGFKLRARRRSAGRVMPLEGERVLWHGELGVTWDQHGTRLARGRVTGPARITFNVPLHLRGLVARPAAEGPRGEAVVLCPGERLEVRP</sequence>
<keyword evidence="2" id="KW-1185">Reference proteome</keyword>
<gene>
    <name evidence="1" type="ORF">OM076_35645</name>
</gene>
<dbReference type="Proteomes" id="UP001149140">
    <property type="component" value="Unassembled WGS sequence"/>
</dbReference>
<reference evidence="1" key="1">
    <citation type="submission" date="2022-10" db="EMBL/GenBank/DDBJ databases">
        <title>The WGS of Solirubrobacter ginsenosidimutans DSM 21036.</title>
        <authorList>
            <person name="Jiang Z."/>
        </authorList>
    </citation>
    <scope>NUCLEOTIDE SEQUENCE</scope>
    <source>
        <strain evidence="1">DSM 21036</strain>
    </source>
</reference>
<proteinExistence type="predicted"/>
<organism evidence="1 2">
    <name type="scientific">Solirubrobacter ginsenosidimutans</name>
    <dbReference type="NCBI Taxonomy" id="490573"/>
    <lineage>
        <taxon>Bacteria</taxon>
        <taxon>Bacillati</taxon>
        <taxon>Actinomycetota</taxon>
        <taxon>Thermoleophilia</taxon>
        <taxon>Solirubrobacterales</taxon>
        <taxon>Solirubrobacteraceae</taxon>
        <taxon>Solirubrobacter</taxon>
    </lineage>
</organism>
<accession>A0A9X3N1M4</accession>
<dbReference type="EMBL" id="JAPDOD010000050">
    <property type="protein sequence ID" value="MDA0165656.1"/>
    <property type="molecule type" value="Genomic_DNA"/>
</dbReference>
<comment type="caution">
    <text evidence="1">The sequence shown here is derived from an EMBL/GenBank/DDBJ whole genome shotgun (WGS) entry which is preliminary data.</text>
</comment>
<evidence type="ECO:0000313" key="1">
    <source>
        <dbReference type="EMBL" id="MDA0165656.1"/>
    </source>
</evidence>
<dbReference type="InterPro" id="IPR025608">
    <property type="entry name" value="TcpE"/>
</dbReference>
<dbReference type="RefSeq" id="WP_270044917.1">
    <property type="nucleotide sequence ID" value="NZ_JAPDOD010000050.1"/>
</dbReference>
<dbReference type="Pfam" id="PF12648">
    <property type="entry name" value="TcpE"/>
    <property type="match status" value="1"/>
</dbReference>
<name>A0A9X3N1M4_9ACTN</name>